<feature type="compositionally biased region" description="Low complexity" evidence="1">
    <location>
        <begin position="71"/>
        <end position="80"/>
    </location>
</feature>
<organism evidence="3 4">
    <name type="scientific">Pseudoalteromonas piscicida</name>
    <dbReference type="NCBI Taxonomy" id="43662"/>
    <lineage>
        <taxon>Bacteria</taxon>
        <taxon>Pseudomonadati</taxon>
        <taxon>Pseudomonadota</taxon>
        <taxon>Gammaproteobacteria</taxon>
        <taxon>Alteromonadales</taxon>
        <taxon>Pseudoalteromonadaceae</taxon>
        <taxon>Pseudoalteromonas</taxon>
    </lineage>
</organism>
<protein>
    <recommendedName>
        <fullName evidence="5">DUF2909 domain-containing protein</fullName>
    </recommendedName>
</protein>
<keyword evidence="4" id="KW-1185">Reference proteome</keyword>
<evidence type="ECO:0008006" key="5">
    <source>
        <dbReference type="Google" id="ProtNLM"/>
    </source>
</evidence>
<reference evidence="4" key="1">
    <citation type="journal article" date="2019" name="Genome Announc.">
        <title>Draft Genome Sequence of Pseudoalteromonas piscicida Strain 36Y ROTHPW, an Hypersaline Seawater Isolate from the South Coast of Sonora, Mexico.</title>
        <authorList>
            <person name="Sanchez-Diaz R."/>
            <person name="Molina-Garza Z.J."/>
            <person name="Cruz-Suarez L.E."/>
            <person name="Selvin J."/>
            <person name="Kiran G.S."/>
            <person name="Ibarra-Gamez J.C."/>
            <person name="Gomez-Gil B."/>
            <person name="Galaviz-Silva L."/>
        </authorList>
    </citation>
    <scope>NUCLEOTIDE SEQUENCE [LARGE SCALE GENOMIC DNA]</scope>
    <source>
        <strain evidence="4">36Y_RITHPW</strain>
    </source>
</reference>
<proteinExistence type="predicted"/>
<feature type="region of interest" description="Disordered" evidence="1">
    <location>
        <begin position="71"/>
        <end position="100"/>
    </location>
</feature>
<dbReference type="EMBL" id="NKHF01000100">
    <property type="protein sequence ID" value="PCK29941.1"/>
    <property type="molecule type" value="Genomic_DNA"/>
</dbReference>
<comment type="caution">
    <text evidence="3">The sequence shown here is derived from an EMBL/GenBank/DDBJ whole genome shotgun (WGS) entry which is preliminary data.</text>
</comment>
<dbReference type="RefSeq" id="WP_099643750.1">
    <property type="nucleotide sequence ID" value="NZ_JAQPZX010000034.1"/>
</dbReference>
<dbReference type="Pfam" id="PF11137">
    <property type="entry name" value="DUF2909"/>
    <property type="match status" value="1"/>
</dbReference>
<feature type="transmembrane region" description="Helical" evidence="2">
    <location>
        <begin position="37"/>
        <end position="59"/>
    </location>
</feature>
<feature type="transmembrane region" description="Helical" evidence="2">
    <location>
        <begin position="6"/>
        <end position="25"/>
    </location>
</feature>
<dbReference type="InterPro" id="IPR021313">
    <property type="entry name" value="DUF2909"/>
</dbReference>
<keyword evidence="2" id="KW-0472">Membrane</keyword>
<evidence type="ECO:0000256" key="2">
    <source>
        <dbReference type="SAM" id="Phobius"/>
    </source>
</evidence>
<dbReference type="OrthoDB" id="6314849at2"/>
<sequence>MIKIIIVVLLLFVFISLFKAMLIMLKSEQQVSMAKQLLNRVYASIAVILIICLAAQFGLIKLHPSPISTTHKQIQTDTTTPHQQSANTKHQPEKQNDFLQ</sequence>
<accession>A0A2A5JL25</accession>
<name>A0A2A5JL25_PSEO7</name>
<keyword evidence="2" id="KW-1133">Transmembrane helix</keyword>
<evidence type="ECO:0000313" key="4">
    <source>
        <dbReference type="Proteomes" id="UP000228621"/>
    </source>
</evidence>
<dbReference type="AlphaFoldDB" id="A0A2A5JL25"/>
<feature type="compositionally biased region" description="Basic and acidic residues" evidence="1">
    <location>
        <begin position="90"/>
        <end position="100"/>
    </location>
</feature>
<dbReference type="Proteomes" id="UP000228621">
    <property type="component" value="Unassembled WGS sequence"/>
</dbReference>
<keyword evidence="2" id="KW-0812">Transmembrane</keyword>
<evidence type="ECO:0000256" key="1">
    <source>
        <dbReference type="SAM" id="MobiDB-lite"/>
    </source>
</evidence>
<evidence type="ECO:0000313" key="3">
    <source>
        <dbReference type="EMBL" id="PCK29941.1"/>
    </source>
</evidence>
<gene>
    <name evidence="3" type="ORF">CEX98_19900</name>
</gene>